<name>A0A6P8B0S2_PYRGI</name>
<keyword evidence="2" id="KW-1185">Reference proteome</keyword>
<feature type="chain" id="PRO_5028327371" evidence="1">
    <location>
        <begin position="23"/>
        <end position="90"/>
    </location>
</feature>
<dbReference type="RefSeq" id="XP_030980778.1">
    <property type="nucleotide sequence ID" value="XM_031127206.1"/>
</dbReference>
<evidence type="ECO:0000256" key="1">
    <source>
        <dbReference type="SAM" id="SignalP"/>
    </source>
</evidence>
<feature type="signal peptide" evidence="1">
    <location>
        <begin position="1"/>
        <end position="22"/>
    </location>
</feature>
<organism evidence="2 3">
    <name type="scientific">Pyricularia grisea</name>
    <name type="common">Crabgrass-specific blast fungus</name>
    <name type="synonym">Magnaporthe grisea</name>
    <dbReference type="NCBI Taxonomy" id="148305"/>
    <lineage>
        <taxon>Eukaryota</taxon>
        <taxon>Fungi</taxon>
        <taxon>Dikarya</taxon>
        <taxon>Ascomycota</taxon>
        <taxon>Pezizomycotina</taxon>
        <taxon>Sordariomycetes</taxon>
        <taxon>Sordariomycetidae</taxon>
        <taxon>Magnaporthales</taxon>
        <taxon>Pyriculariaceae</taxon>
        <taxon>Pyricularia</taxon>
    </lineage>
</organism>
<dbReference type="AlphaFoldDB" id="A0A6P8B0S2"/>
<dbReference type="KEGG" id="pgri:PgNI_07191"/>
<evidence type="ECO:0000313" key="3">
    <source>
        <dbReference type="RefSeq" id="XP_030980778.1"/>
    </source>
</evidence>
<dbReference type="Proteomes" id="UP000515153">
    <property type="component" value="Unplaced"/>
</dbReference>
<proteinExistence type="predicted"/>
<reference evidence="3" key="3">
    <citation type="submission" date="2025-08" db="UniProtKB">
        <authorList>
            <consortium name="RefSeq"/>
        </authorList>
    </citation>
    <scope>IDENTIFICATION</scope>
    <source>
        <strain evidence="3">NI907</strain>
    </source>
</reference>
<protein>
    <submittedName>
        <fullName evidence="3">Uncharacterized protein</fullName>
    </submittedName>
</protein>
<reference evidence="3" key="1">
    <citation type="journal article" date="2019" name="Mol. Biol. Evol.">
        <title>Blast fungal genomes show frequent chromosomal changes, gene gains and losses, and effector gene turnover.</title>
        <authorList>
            <person name="Gomez Luciano L.B."/>
            <person name="Jason Tsai I."/>
            <person name="Chuma I."/>
            <person name="Tosa Y."/>
            <person name="Chen Y.H."/>
            <person name="Li J.Y."/>
            <person name="Li M.Y."/>
            <person name="Jade Lu M.Y."/>
            <person name="Nakayashiki H."/>
            <person name="Li W.H."/>
        </authorList>
    </citation>
    <scope>NUCLEOTIDE SEQUENCE</scope>
    <source>
        <strain evidence="3">NI907</strain>
    </source>
</reference>
<evidence type="ECO:0000313" key="2">
    <source>
        <dbReference type="Proteomes" id="UP000515153"/>
    </source>
</evidence>
<gene>
    <name evidence="3" type="ORF">PgNI_07191</name>
</gene>
<accession>A0A6P8B0S2</accession>
<reference evidence="3" key="2">
    <citation type="submission" date="2019-10" db="EMBL/GenBank/DDBJ databases">
        <authorList>
            <consortium name="NCBI Genome Project"/>
        </authorList>
    </citation>
    <scope>NUCLEOTIDE SEQUENCE</scope>
    <source>
        <strain evidence="3">NI907</strain>
    </source>
</reference>
<sequence length="90" mass="10066">MRCQNLYAVITATLAFAPTVFAVHGYSGTSPGWDCKYSVFENKEYDPSQGDITEGNYEYIAGGSIKKNEARSFKGKRKFNTRNGTPKTRQ</sequence>
<dbReference type="GeneID" id="41962115"/>
<keyword evidence="1" id="KW-0732">Signal</keyword>